<organism evidence="8 9">
    <name type="scientific">Pseudomonas coronafaciens pv. garcae</name>
    <dbReference type="NCBI Taxonomy" id="251653"/>
    <lineage>
        <taxon>Bacteria</taxon>
        <taxon>Pseudomonadati</taxon>
        <taxon>Pseudomonadota</taxon>
        <taxon>Gammaproteobacteria</taxon>
        <taxon>Pseudomonadales</taxon>
        <taxon>Pseudomonadaceae</taxon>
        <taxon>Pseudomonas</taxon>
        <taxon>Pseudomonas coronafaciens</taxon>
    </lineage>
</organism>
<dbReference type="InterPro" id="IPR020843">
    <property type="entry name" value="ER"/>
</dbReference>
<dbReference type="InterPro" id="IPR011032">
    <property type="entry name" value="GroES-like_sf"/>
</dbReference>
<dbReference type="Pfam" id="PF08240">
    <property type="entry name" value="ADH_N"/>
    <property type="match status" value="1"/>
</dbReference>
<comment type="cofactor">
    <cofactor evidence="1 5">
        <name>Zn(2+)</name>
        <dbReference type="ChEBI" id="CHEBI:29105"/>
    </cofactor>
</comment>
<evidence type="ECO:0000256" key="1">
    <source>
        <dbReference type="ARBA" id="ARBA00001947"/>
    </source>
</evidence>
<dbReference type="CDD" id="cd05283">
    <property type="entry name" value="CAD1"/>
    <property type="match status" value="1"/>
</dbReference>
<accession>A0AB37QN01</accession>
<evidence type="ECO:0000256" key="5">
    <source>
        <dbReference type="RuleBase" id="RU361277"/>
    </source>
</evidence>
<comment type="similarity">
    <text evidence="5">Belongs to the zinc-containing alcohol dehydrogenase family.</text>
</comment>
<evidence type="ECO:0000256" key="4">
    <source>
        <dbReference type="ARBA" id="ARBA00023002"/>
    </source>
</evidence>
<keyword evidence="3 5" id="KW-0862">Zinc</keyword>
<dbReference type="EMBL" id="RBSH01000188">
    <property type="protein sequence ID" value="RMS00073.1"/>
    <property type="molecule type" value="Genomic_DNA"/>
</dbReference>
<evidence type="ECO:0000313" key="9">
    <source>
        <dbReference type="Proteomes" id="UP000272613"/>
    </source>
</evidence>
<protein>
    <submittedName>
        <fullName evidence="8">Zinc-containing alcohol dehydrogenase super protein</fullName>
    </submittedName>
</protein>
<evidence type="ECO:0000256" key="2">
    <source>
        <dbReference type="ARBA" id="ARBA00022723"/>
    </source>
</evidence>
<dbReference type="InterPro" id="IPR047109">
    <property type="entry name" value="CAD-like"/>
</dbReference>
<dbReference type="GO" id="GO:0008270">
    <property type="term" value="F:zinc ion binding"/>
    <property type="evidence" value="ECO:0007669"/>
    <property type="project" value="InterPro"/>
</dbReference>
<proteinExistence type="inferred from homology"/>
<name>A0AB37QN01_9PSED</name>
<evidence type="ECO:0000256" key="6">
    <source>
        <dbReference type="SAM" id="MobiDB-lite"/>
    </source>
</evidence>
<feature type="region of interest" description="Disordered" evidence="6">
    <location>
        <begin position="144"/>
        <end position="168"/>
    </location>
</feature>
<dbReference type="Pfam" id="PF00107">
    <property type="entry name" value="ADH_zinc_N"/>
    <property type="match status" value="1"/>
</dbReference>
<reference evidence="8 9" key="1">
    <citation type="submission" date="2018-08" db="EMBL/GenBank/DDBJ databases">
        <title>Recombination of ecologically and evolutionarily significant loci maintains genetic cohesion in the Pseudomonas syringae species complex.</title>
        <authorList>
            <person name="Dillon M."/>
            <person name="Thakur S."/>
            <person name="Almeida R.N.D."/>
            <person name="Weir B.S."/>
            <person name="Guttman D.S."/>
        </authorList>
    </citation>
    <scope>NUCLEOTIDE SEQUENCE [LARGE SCALE GENOMIC DNA]</scope>
    <source>
        <strain evidence="8 9">ICMP 5019</strain>
    </source>
</reference>
<dbReference type="Gene3D" id="3.90.180.10">
    <property type="entry name" value="Medium-chain alcohol dehydrogenases, catalytic domain"/>
    <property type="match status" value="1"/>
</dbReference>
<dbReference type="InterPro" id="IPR002328">
    <property type="entry name" value="ADH_Zn_CS"/>
</dbReference>
<dbReference type="FunFam" id="3.40.50.720:FF:000022">
    <property type="entry name" value="Cinnamyl alcohol dehydrogenase"/>
    <property type="match status" value="1"/>
</dbReference>
<keyword evidence="4" id="KW-0560">Oxidoreductase</keyword>
<dbReference type="PROSITE" id="PS00065">
    <property type="entry name" value="D_2_HYDROXYACID_DH_1"/>
    <property type="match status" value="1"/>
</dbReference>
<dbReference type="Gene3D" id="3.40.50.720">
    <property type="entry name" value="NAD(P)-binding Rossmann-like Domain"/>
    <property type="match status" value="1"/>
</dbReference>
<evidence type="ECO:0000259" key="7">
    <source>
        <dbReference type="SMART" id="SM00829"/>
    </source>
</evidence>
<dbReference type="PROSITE" id="PS00059">
    <property type="entry name" value="ADH_ZINC"/>
    <property type="match status" value="1"/>
</dbReference>
<evidence type="ECO:0000256" key="3">
    <source>
        <dbReference type="ARBA" id="ARBA00022833"/>
    </source>
</evidence>
<dbReference type="PANTHER" id="PTHR42683">
    <property type="entry name" value="ALDEHYDE REDUCTASE"/>
    <property type="match status" value="1"/>
</dbReference>
<dbReference type="InterPro" id="IPR013154">
    <property type="entry name" value="ADH-like_N"/>
</dbReference>
<dbReference type="Proteomes" id="UP000272613">
    <property type="component" value="Unassembled WGS sequence"/>
</dbReference>
<dbReference type="InterPro" id="IPR013149">
    <property type="entry name" value="ADH-like_C"/>
</dbReference>
<comment type="caution">
    <text evidence="8">The sequence shown here is derived from an EMBL/GenBank/DDBJ whole genome shotgun (WGS) entry which is preliminary data.</text>
</comment>
<dbReference type="SUPFAM" id="SSF50129">
    <property type="entry name" value="GroES-like"/>
    <property type="match status" value="1"/>
</dbReference>
<evidence type="ECO:0000313" key="8">
    <source>
        <dbReference type="EMBL" id="RMS00073.1"/>
    </source>
</evidence>
<keyword evidence="2 5" id="KW-0479">Metal-binding</keyword>
<dbReference type="SMART" id="SM00829">
    <property type="entry name" value="PKS_ER"/>
    <property type="match status" value="1"/>
</dbReference>
<feature type="domain" description="Enoyl reductase (ER)" evidence="7">
    <location>
        <begin position="236"/>
        <end position="568"/>
    </location>
</feature>
<dbReference type="GO" id="GO:0008106">
    <property type="term" value="F:alcohol dehydrogenase (NADP+) activity"/>
    <property type="evidence" value="ECO:0007669"/>
    <property type="project" value="UniProtKB-ARBA"/>
</dbReference>
<gene>
    <name evidence="8" type="ORF">ALP74_04332</name>
</gene>
<dbReference type="SUPFAM" id="SSF51735">
    <property type="entry name" value="NAD(P)-binding Rossmann-fold domains"/>
    <property type="match status" value="1"/>
</dbReference>
<dbReference type="InterPro" id="IPR036291">
    <property type="entry name" value="NAD(P)-bd_dom_sf"/>
</dbReference>
<dbReference type="AlphaFoldDB" id="A0AB37QN01"/>
<sequence>MPHRLALERVVQTAQQTLDAVAHCNVDHNRGHGFGGLQLAVLLARRAHCLHQLTEQHPVDGDRNAVERFVRRGEGFTLERHRKRLDQVMPGTVLKGARPQAGNLAALHHNHQAGLVDLRAAGHVTEGRQDTNLRQKGCNKARAYSQRLDQGDERGIASRGKRKRHGEQADRVIDSRIIAGLSLVADTQFLARRNRHETRRIHHSRDGRASGQWLASISLHLARSYMYTAIGYAAQSATAPLAPMTFERRAPRADDVAIEILYCGVCHSDIHQARNEWGIAVYPLMPGHEIVGRVTATGANANQYKVGDLVGVGCMVDSCRECSACKSDLEQYCLEGPTMTYATPDRVDGSNTMGGYSNSIVVAEHFVVRVPEKLDPAAAAPILCAGITTYSPLKHYGVKAGDKVGILGMGGLGHMGIKFAKAMGAEVTLFTRSAAKAQEARRQGADNVIVSTDAEQMKAAAGHFDFLLDTIPVQHDLNPYLETLRFDGVHILVGLIEPVEPPVHAANLVMSRRVLAGSLIGGIAETQEVLDFCAENDITCDIEMLDIRNINEAYERMLAGDVKYRFVIDMATLKA</sequence>
<dbReference type="InterPro" id="IPR029752">
    <property type="entry name" value="D-isomer_DH_CS1"/>
</dbReference>